<dbReference type="RefSeq" id="WP_312881189.1">
    <property type="nucleotide sequence ID" value="NZ_JACJII010000001.1"/>
</dbReference>
<protein>
    <recommendedName>
        <fullName evidence="4">Pentapeptide repeat protein</fullName>
    </recommendedName>
</protein>
<dbReference type="InterPro" id="IPR051082">
    <property type="entry name" value="Pentapeptide-BTB/POZ_domain"/>
</dbReference>
<accession>A0A7W3R9V1</accession>
<evidence type="ECO:0008006" key="4">
    <source>
        <dbReference type="Google" id="ProtNLM"/>
    </source>
</evidence>
<sequence>MSQELAADCGRCFGLCCVALPFAASPGFAIDKPAGRPCPNLGEDFGCGVHARLREEGFSGCAVFDCFGAGQQVSQVVFGGRDWRGDPGAARAMFAVFPVVRALHELAWYLTQALELPAARRLHRQLRRALADTRRLAGQGPGELLALDVAAHRERVNALLSRAGDLARSAAPGPRRPLRGADLIGADLSGADLRAANLRGALLIAADLSGADLTAADLTGADLRDADLAGADLAGALFVTRPQLEAARGDAATRPPRGMARPAHWRDGRPTLASRARKRA</sequence>
<dbReference type="Pfam" id="PF00805">
    <property type="entry name" value="Pentapeptide"/>
    <property type="match status" value="1"/>
</dbReference>
<dbReference type="Proteomes" id="UP000539313">
    <property type="component" value="Unassembled WGS sequence"/>
</dbReference>
<evidence type="ECO:0000313" key="2">
    <source>
        <dbReference type="EMBL" id="MBA9005758.1"/>
    </source>
</evidence>
<dbReference type="InterPro" id="IPR001646">
    <property type="entry name" value="5peptide_repeat"/>
</dbReference>
<organism evidence="2 3">
    <name type="scientific">Thermomonospora cellulosilytica</name>
    <dbReference type="NCBI Taxonomy" id="1411118"/>
    <lineage>
        <taxon>Bacteria</taxon>
        <taxon>Bacillati</taxon>
        <taxon>Actinomycetota</taxon>
        <taxon>Actinomycetes</taxon>
        <taxon>Streptosporangiales</taxon>
        <taxon>Thermomonosporaceae</taxon>
        <taxon>Thermomonospora</taxon>
    </lineage>
</organism>
<dbReference type="PANTHER" id="PTHR14136">
    <property type="entry name" value="BTB_POZ DOMAIN-CONTAINING PROTEIN KCTD9"/>
    <property type="match status" value="1"/>
</dbReference>
<dbReference type="AlphaFoldDB" id="A0A7W3R9V1"/>
<evidence type="ECO:0000313" key="3">
    <source>
        <dbReference type="Proteomes" id="UP000539313"/>
    </source>
</evidence>
<proteinExistence type="predicted"/>
<dbReference type="PANTHER" id="PTHR14136:SF17">
    <property type="entry name" value="BTB_POZ DOMAIN-CONTAINING PROTEIN KCTD9"/>
    <property type="match status" value="1"/>
</dbReference>
<gene>
    <name evidence="2" type="ORF">HNR21_004640</name>
</gene>
<dbReference type="EMBL" id="JACJII010000001">
    <property type="protein sequence ID" value="MBA9005758.1"/>
    <property type="molecule type" value="Genomic_DNA"/>
</dbReference>
<evidence type="ECO:0000256" key="1">
    <source>
        <dbReference type="SAM" id="MobiDB-lite"/>
    </source>
</evidence>
<comment type="caution">
    <text evidence="2">The sequence shown here is derived from an EMBL/GenBank/DDBJ whole genome shotgun (WGS) entry which is preliminary data.</text>
</comment>
<name>A0A7W3R9V1_9ACTN</name>
<feature type="region of interest" description="Disordered" evidence="1">
    <location>
        <begin position="248"/>
        <end position="280"/>
    </location>
</feature>
<dbReference type="Gene3D" id="2.160.20.80">
    <property type="entry name" value="E3 ubiquitin-protein ligase SopA"/>
    <property type="match status" value="1"/>
</dbReference>
<dbReference type="SUPFAM" id="SSF141571">
    <property type="entry name" value="Pentapeptide repeat-like"/>
    <property type="match status" value="1"/>
</dbReference>
<reference evidence="2 3" key="1">
    <citation type="submission" date="2020-08" db="EMBL/GenBank/DDBJ databases">
        <title>Sequencing the genomes of 1000 actinobacteria strains.</title>
        <authorList>
            <person name="Klenk H.-P."/>
        </authorList>
    </citation>
    <scope>NUCLEOTIDE SEQUENCE [LARGE SCALE GENOMIC DNA]</scope>
    <source>
        <strain evidence="2 3">DSM 45823</strain>
    </source>
</reference>
<keyword evidence="3" id="KW-1185">Reference proteome</keyword>